<feature type="region of interest" description="Disordered" evidence="3">
    <location>
        <begin position="80"/>
        <end position="133"/>
    </location>
</feature>
<evidence type="ECO:0008006" key="7">
    <source>
        <dbReference type="Google" id="ProtNLM"/>
    </source>
</evidence>
<feature type="compositionally biased region" description="Low complexity" evidence="3">
    <location>
        <begin position="117"/>
        <end position="130"/>
    </location>
</feature>
<keyword evidence="2" id="KW-0804">Transcription</keyword>
<feature type="region of interest" description="Disordered" evidence="3">
    <location>
        <begin position="1"/>
        <end position="22"/>
    </location>
</feature>
<comment type="caution">
    <text evidence="5">The sequence shown here is derived from an EMBL/GenBank/DDBJ whole genome shotgun (WGS) entry which is preliminary data.</text>
</comment>
<keyword evidence="4" id="KW-1133">Transmembrane helix</keyword>
<evidence type="ECO:0000256" key="3">
    <source>
        <dbReference type="SAM" id="MobiDB-lite"/>
    </source>
</evidence>
<keyword evidence="6" id="KW-1185">Reference proteome</keyword>
<feature type="compositionally biased region" description="Low complexity" evidence="3">
    <location>
        <begin position="198"/>
        <end position="225"/>
    </location>
</feature>
<organism evidence="5 6">
    <name type="scientific">Streptomyces thermoviolaceus subsp. thermoviolaceus</name>
    <dbReference type="NCBI Taxonomy" id="66860"/>
    <lineage>
        <taxon>Bacteria</taxon>
        <taxon>Bacillati</taxon>
        <taxon>Actinomycetota</taxon>
        <taxon>Actinomycetes</taxon>
        <taxon>Kitasatosporales</taxon>
        <taxon>Streptomycetaceae</taxon>
        <taxon>Streptomyces</taxon>
    </lineage>
</organism>
<dbReference type="Gene3D" id="1.10.10.1320">
    <property type="entry name" value="Anti-sigma factor, zinc-finger domain"/>
    <property type="match status" value="1"/>
</dbReference>
<gene>
    <name evidence="5" type="ORF">HCJ95_16515</name>
</gene>
<evidence type="ECO:0000256" key="2">
    <source>
        <dbReference type="ARBA" id="ARBA00023163"/>
    </source>
</evidence>
<dbReference type="Proteomes" id="UP000635996">
    <property type="component" value="Unassembled WGS sequence"/>
</dbReference>
<keyword evidence="4" id="KW-0812">Transmembrane</keyword>
<evidence type="ECO:0000256" key="1">
    <source>
        <dbReference type="ARBA" id="ARBA00023015"/>
    </source>
</evidence>
<dbReference type="InterPro" id="IPR041916">
    <property type="entry name" value="Anti_sigma_zinc_sf"/>
</dbReference>
<accession>A0ABX0YXP4</accession>
<feature type="transmembrane region" description="Helical" evidence="4">
    <location>
        <begin position="139"/>
        <end position="161"/>
    </location>
</feature>
<feature type="compositionally biased region" description="Polar residues" evidence="3">
    <location>
        <begin position="174"/>
        <end position="185"/>
    </location>
</feature>
<keyword evidence="1" id="KW-0805">Transcription regulation</keyword>
<sequence>MTSTADTADHPDVTEIADLSEGLVTPDRAQELRRHLDACTACADVRASLEEIRSLLGSAPEPEGMPDDVAARIDAALAAERTADGREDGAHVSRETAAARPVADRPAPRPGAHRPAGRAIGAATGPGRTSRTPRARRRFGMLATACTAAAVVVASALLAALQDDKKSHTAAQDRPSTSADTFSEGTLEQQVTELLGPAEQTQDAAEQTQDATEAPHGFGTSSDAGGAAGTGHPTVLKSAPTTSVPACVREGLRTSDSPLAAEKGTYAGKDAYLVVLPDLSGDAARVTAYVVDATCVRQPTAPATVLLSRSYPRP</sequence>
<dbReference type="RefSeq" id="WP_168131838.1">
    <property type="nucleotide sequence ID" value="NZ_BMVZ01000006.1"/>
</dbReference>
<protein>
    <recommendedName>
        <fullName evidence="7">Zinc-finger domain-containing protein</fullName>
    </recommendedName>
</protein>
<evidence type="ECO:0000256" key="4">
    <source>
        <dbReference type="SAM" id="Phobius"/>
    </source>
</evidence>
<feature type="region of interest" description="Disordered" evidence="3">
    <location>
        <begin position="165"/>
        <end position="185"/>
    </location>
</feature>
<evidence type="ECO:0000313" key="6">
    <source>
        <dbReference type="Proteomes" id="UP000635996"/>
    </source>
</evidence>
<feature type="region of interest" description="Disordered" evidence="3">
    <location>
        <begin position="198"/>
        <end position="242"/>
    </location>
</feature>
<proteinExistence type="predicted"/>
<feature type="compositionally biased region" description="Basic and acidic residues" evidence="3">
    <location>
        <begin position="81"/>
        <end position="94"/>
    </location>
</feature>
<evidence type="ECO:0000313" key="5">
    <source>
        <dbReference type="EMBL" id="NJP15848.1"/>
    </source>
</evidence>
<dbReference type="EMBL" id="JAATEL010000016">
    <property type="protein sequence ID" value="NJP15848.1"/>
    <property type="molecule type" value="Genomic_DNA"/>
</dbReference>
<reference evidence="5 6" key="1">
    <citation type="submission" date="2020-03" db="EMBL/GenBank/DDBJ databases">
        <title>WGS of actinomycetes isolated from Thailand.</title>
        <authorList>
            <person name="Thawai C."/>
        </authorList>
    </citation>
    <scope>NUCLEOTIDE SEQUENCE [LARGE SCALE GENOMIC DNA]</scope>
    <source>
        <strain evidence="5 6">NBRC 13905</strain>
    </source>
</reference>
<name>A0ABX0YXP4_STRTL</name>
<keyword evidence="4" id="KW-0472">Membrane</keyword>